<evidence type="ECO:0000313" key="2">
    <source>
        <dbReference type="EMBL" id="AZU62160.1"/>
    </source>
</evidence>
<keyword evidence="1" id="KW-0812">Transmembrane</keyword>
<feature type="transmembrane region" description="Helical" evidence="1">
    <location>
        <begin position="225"/>
        <end position="245"/>
    </location>
</feature>
<accession>A0A3Q9QZ22</accession>
<keyword evidence="1" id="KW-0472">Membrane</keyword>
<feature type="transmembrane region" description="Helical" evidence="1">
    <location>
        <begin position="134"/>
        <end position="161"/>
    </location>
</feature>
<dbReference type="AlphaFoldDB" id="A0A3Q9QZ22"/>
<dbReference type="RefSeq" id="WP_127486862.1">
    <property type="nucleotide sequence ID" value="NZ_CP022572.1"/>
</dbReference>
<feature type="transmembrane region" description="Helical" evidence="1">
    <location>
        <begin position="29"/>
        <end position="50"/>
    </location>
</feature>
<reference evidence="2 3" key="1">
    <citation type="submission" date="2017-07" db="EMBL/GenBank/DDBJ databases">
        <title>The complete genome sequence of Bacillus mesonae strain H20-5, an efficient strain improving plant abiotic stress resistance.</title>
        <authorList>
            <person name="Kim S.Y."/>
            <person name="Song H."/>
            <person name="Sang M.K."/>
            <person name="Weon H.-Y."/>
            <person name="Song J."/>
        </authorList>
    </citation>
    <scope>NUCLEOTIDE SEQUENCE [LARGE SCALE GENOMIC DNA]</scope>
    <source>
        <strain evidence="2 3">H20-5</strain>
    </source>
</reference>
<evidence type="ECO:0008006" key="4">
    <source>
        <dbReference type="Google" id="ProtNLM"/>
    </source>
</evidence>
<dbReference type="OrthoDB" id="2375893at2"/>
<evidence type="ECO:0000256" key="1">
    <source>
        <dbReference type="SAM" id="Phobius"/>
    </source>
</evidence>
<keyword evidence="1" id="KW-1133">Transmembrane helix</keyword>
<dbReference type="PANTHER" id="PTHR33133:SF1">
    <property type="entry name" value="EXPRESSED PROTEIN-RELATED"/>
    <property type="match status" value="1"/>
</dbReference>
<dbReference type="EMBL" id="CP022572">
    <property type="protein sequence ID" value="AZU62160.1"/>
    <property type="molecule type" value="Genomic_DNA"/>
</dbReference>
<sequence length="309" mass="34008">MDSRFSKPKGFGEILDLTFSLSKKRFKDFFMIFLILLGPIYLVEAIIQLISGTSLFREVGSGGNWFEQIASSFSESGTIDSSSLGADFGLILVGLLTVIIGPVAEAAVLFGINHIRKNEDFTVKSVIKQAFSRFWPMLGSSILFGLIILLMIVVPILIVTIGGVAGAAVTNPVAGIVFGILLFLIIAVVIAYFVTRWSFFFGSVVLDHKSPGFSRSWRLTRGRTWVLIGLYFIFYLIISMVSFTVEATLGFALGNSVLLSIISNIVTLITTMIFSVGYGVMYLDLKVRHDADDLKELIDDYNDPPILNK</sequence>
<dbReference type="KEGG" id="nmk:CHR53_13200"/>
<feature type="transmembrane region" description="Helical" evidence="1">
    <location>
        <begin position="257"/>
        <end position="280"/>
    </location>
</feature>
<protein>
    <recommendedName>
        <fullName evidence="4">Glycerophosphoryl diester phosphodiesterase membrane domain-containing protein</fullName>
    </recommendedName>
</protein>
<dbReference type="Proteomes" id="UP000282892">
    <property type="component" value="Chromosome"/>
</dbReference>
<keyword evidence="3" id="KW-1185">Reference proteome</keyword>
<dbReference type="STRING" id="1193713.GCA_001636315_05077"/>
<feature type="transmembrane region" description="Helical" evidence="1">
    <location>
        <begin position="88"/>
        <end position="113"/>
    </location>
</feature>
<name>A0A3Q9QZ22_9BACI</name>
<gene>
    <name evidence="2" type="ORF">CHR53_13200</name>
</gene>
<evidence type="ECO:0000313" key="3">
    <source>
        <dbReference type="Proteomes" id="UP000282892"/>
    </source>
</evidence>
<dbReference type="PANTHER" id="PTHR33133">
    <property type="entry name" value="OS08G0107100 PROTEIN-RELATED"/>
    <property type="match status" value="1"/>
</dbReference>
<organism evidence="2 3">
    <name type="scientific">Neobacillus mesonae</name>
    <dbReference type="NCBI Taxonomy" id="1193713"/>
    <lineage>
        <taxon>Bacteria</taxon>
        <taxon>Bacillati</taxon>
        <taxon>Bacillota</taxon>
        <taxon>Bacilli</taxon>
        <taxon>Bacillales</taxon>
        <taxon>Bacillaceae</taxon>
        <taxon>Neobacillus</taxon>
    </lineage>
</organism>
<proteinExistence type="predicted"/>
<feature type="transmembrane region" description="Helical" evidence="1">
    <location>
        <begin position="173"/>
        <end position="194"/>
    </location>
</feature>